<dbReference type="InterPro" id="IPR018961">
    <property type="entry name" value="DnaJ_homolog_subfam-C_membr-28"/>
</dbReference>
<reference evidence="3 4" key="1">
    <citation type="submission" date="2017-05" db="EMBL/GenBank/DDBJ databases">
        <title>Complete genome sequence of Streptomyces sp. SCSIO 03032 revealed the diverse biosynthetic pathways for its bioactive secondary metabolites.</title>
        <authorList>
            <person name="Ma L."/>
            <person name="Zhu Y."/>
            <person name="Zhang W."/>
            <person name="Zhang G."/>
            <person name="Tian X."/>
            <person name="Zhang S."/>
            <person name="Zhang C."/>
        </authorList>
    </citation>
    <scope>NUCLEOTIDE SEQUENCE [LARGE SCALE GENOMIC DNA]</scope>
    <source>
        <strain evidence="3 4">SCSIO 03032</strain>
    </source>
</reference>
<sequence length="162" mass="18191">MTERKPPGLPVETWVDRQIREAEERGEFRDLPGAGKPLPALDQPYDDLWWVRGKMAEERLSYLPPSLALRKEAEDALAAALAARGEREAERIIEDVNEKIRAAIRHPLEGPPLNLAPFDTAHSCASGARGTAAPDRTRRVRRTAGHRGRCRDSRISRRLASR</sequence>
<dbReference type="KEGG" id="smao:CAG99_17305"/>
<name>A0A1W7D045_9ACTN</name>
<evidence type="ECO:0000259" key="2">
    <source>
        <dbReference type="Pfam" id="PF09350"/>
    </source>
</evidence>
<dbReference type="Proteomes" id="UP000194218">
    <property type="component" value="Chromosome"/>
</dbReference>
<evidence type="ECO:0000313" key="4">
    <source>
        <dbReference type="Proteomes" id="UP000194218"/>
    </source>
</evidence>
<dbReference type="Pfam" id="PF09350">
    <property type="entry name" value="DJC28_CD"/>
    <property type="match status" value="1"/>
</dbReference>
<feature type="domain" description="DnaJ homologue subfamily C member 28 conserved" evidence="2">
    <location>
        <begin position="14"/>
        <end position="78"/>
    </location>
</feature>
<feature type="region of interest" description="Disordered" evidence="1">
    <location>
        <begin position="126"/>
        <end position="162"/>
    </location>
</feature>
<evidence type="ECO:0000313" key="3">
    <source>
        <dbReference type="EMBL" id="ARQ70365.1"/>
    </source>
</evidence>
<keyword evidence="4" id="KW-1185">Reference proteome</keyword>
<dbReference type="OrthoDB" id="3395286at2"/>
<dbReference type="EMBL" id="CP021121">
    <property type="protein sequence ID" value="ARQ70365.1"/>
    <property type="molecule type" value="Genomic_DNA"/>
</dbReference>
<dbReference type="AlphaFoldDB" id="A0A1W7D045"/>
<feature type="compositionally biased region" description="Basic residues" evidence="1">
    <location>
        <begin position="138"/>
        <end position="149"/>
    </location>
</feature>
<organism evidence="3 4">
    <name type="scientific">Streptomyces marincola</name>
    <dbReference type="NCBI Taxonomy" id="2878388"/>
    <lineage>
        <taxon>Bacteria</taxon>
        <taxon>Bacillati</taxon>
        <taxon>Actinomycetota</taxon>
        <taxon>Actinomycetes</taxon>
        <taxon>Kitasatosporales</taxon>
        <taxon>Streptomycetaceae</taxon>
        <taxon>Streptomyces</taxon>
    </lineage>
</organism>
<protein>
    <submittedName>
        <fullName evidence="3">Molecular chaperone DnaJ</fullName>
    </submittedName>
</protein>
<evidence type="ECO:0000256" key="1">
    <source>
        <dbReference type="SAM" id="MobiDB-lite"/>
    </source>
</evidence>
<accession>A0A1W7D045</accession>
<gene>
    <name evidence="3" type="ORF">CAG99_17305</name>
</gene>
<proteinExistence type="predicted"/>